<reference evidence="1" key="2">
    <citation type="journal article" date="2021" name="PeerJ">
        <title>Extensive microbial diversity within the chicken gut microbiome revealed by metagenomics and culture.</title>
        <authorList>
            <person name="Gilroy R."/>
            <person name="Ravi A."/>
            <person name="Getino M."/>
            <person name="Pursley I."/>
            <person name="Horton D.L."/>
            <person name="Alikhan N.F."/>
            <person name="Baker D."/>
            <person name="Gharbi K."/>
            <person name="Hall N."/>
            <person name="Watson M."/>
            <person name="Adriaenssens E.M."/>
            <person name="Foster-Nyarko E."/>
            <person name="Jarju S."/>
            <person name="Secka A."/>
            <person name="Antonio M."/>
            <person name="Oren A."/>
            <person name="Chaudhuri R.R."/>
            <person name="La Ragione R."/>
            <person name="Hildebrand F."/>
            <person name="Pallen M.J."/>
        </authorList>
    </citation>
    <scope>NUCLEOTIDE SEQUENCE</scope>
    <source>
        <strain evidence="1">CHK190-19873</strain>
    </source>
</reference>
<reference evidence="1" key="1">
    <citation type="submission" date="2020-10" db="EMBL/GenBank/DDBJ databases">
        <authorList>
            <person name="Gilroy R."/>
        </authorList>
    </citation>
    <scope>NUCLEOTIDE SEQUENCE</scope>
    <source>
        <strain evidence="1">CHK190-19873</strain>
    </source>
</reference>
<evidence type="ECO:0000313" key="2">
    <source>
        <dbReference type="Proteomes" id="UP000823935"/>
    </source>
</evidence>
<proteinExistence type="predicted"/>
<gene>
    <name evidence="1" type="ORF">IAB44_08020</name>
</gene>
<dbReference type="AlphaFoldDB" id="A0A9D1JJY4"/>
<accession>A0A9D1JJY4</accession>
<name>A0A9D1JJY4_9FIRM</name>
<dbReference type="EMBL" id="DVIQ01000042">
    <property type="protein sequence ID" value="HIS31472.1"/>
    <property type="molecule type" value="Genomic_DNA"/>
</dbReference>
<sequence length="95" mass="11109">MKPNTADVPAANRTYKARIFEMIFKDRPNLLSLYNAINGTRYENPEELEINTLENAVYMSMHNDFPFRRPISLFSTTEKKNARSGKFSGFRMLIR</sequence>
<comment type="caution">
    <text evidence="1">The sequence shown here is derived from an EMBL/GenBank/DDBJ whole genome shotgun (WGS) entry which is preliminary data.</text>
</comment>
<organism evidence="1 2">
    <name type="scientific">Candidatus Limivivens intestinipullorum</name>
    <dbReference type="NCBI Taxonomy" id="2840858"/>
    <lineage>
        <taxon>Bacteria</taxon>
        <taxon>Bacillati</taxon>
        <taxon>Bacillota</taxon>
        <taxon>Clostridia</taxon>
        <taxon>Lachnospirales</taxon>
        <taxon>Lachnospiraceae</taxon>
        <taxon>Lachnospiraceae incertae sedis</taxon>
        <taxon>Candidatus Limivivens</taxon>
    </lineage>
</organism>
<protein>
    <submittedName>
        <fullName evidence="1">Uncharacterized protein</fullName>
    </submittedName>
</protein>
<dbReference type="Proteomes" id="UP000823935">
    <property type="component" value="Unassembled WGS sequence"/>
</dbReference>
<evidence type="ECO:0000313" key="1">
    <source>
        <dbReference type="EMBL" id="HIS31472.1"/>
    </source>
</evidence>